<dbReference type="EMBL" id="CAKOFQ010008465">
    <property type="protein sequence ID" value="CAH2014299.1"/>
    <property type="molecule type" value="Genomic_DNA"/>
</dbReference>
<dbReference type="Proteomes" id="UP001152888">
    <property type="component" value="Unassembled WGS sequence"/>
</dbReference>
<dbReference type="InterPro" id="IPR004827">
    <property type="entry name" value="bZIP"/>
</dbReference>
<evidence type="ECO:0000256" key="8">
    <source>
        <dbReference type="SAM" id="MobiDB-lite"/>
    </source>
</evidence>
<dbReference type="Pfam" id="PF00170">
    <property type="entry name" value="bZIP_1"/>
    <property type="match status" value="1"/>
</dbReference>
<evidence type="ECO:0000256" key="6">
    <source>
        <dbReference type="ARBA" id="ARBA00023242"/>
    </source>
</evidence>
<dbReference type="AlphaFoldDB" id="A0A9P0MJ18"/>
<accession>A0A9P0MJ18</accession>
<evidence type="ECO:0000256" key="2">
    <source>
        <dbReference type="ARBA" id="ARBA00009050"/>
    </source>
</evidence>
<comment type="subcellular location">
    <subcellularLocation>
        <location evidence="1">Membrane</location>
        <topology evidence="1">Single-pass membrane protein</topology>
    </subcellularLocation>
</comment>
<dbReference type="OrthoDB" id="644067at2759"/>
<dbReference type="Gene3D" id="1.20.5.170">
    <property type="match status" value="1"/>
</dbReference>
<dbReference type="GO" id="GO:0030968">
    <property type="term" value="P:endoplasmic reticulum unfolded protein response"/>
    <property type="evidence" value="ECO:0007669"/>
    <property type="project" value="TreeGrafter"/>
</dbReference>
<evidence type="ECO:0000256" key="1">
    <source>
        <dbReference type="ARBA" id="ARBA00004167"/>
    </source>
</evidence>
<protein>
    <recommendedName>
        <fullName evidence="9">BZIP domain-containing protein</fullName>
    </recommendedName>
</protein>
<feature type="region of interest" description="Disordered" evidence="8">
    <location>
        <begin position="569"/>
        <end position="588"/>
    </location>
</feature>
<dbReference type="GO" id="GO:0005634">
    <property type="term" value="C:nucleus"/>
    <property type="evidence" value="ECO:0007669"/>
    <property type="project" value="TreeGrafter"/>
</dbReference>
<dbReference type="InterPro" id="IPR046347">
    <property type="entry name" value="bZIP_sf"/>
</dbReference>
<gene>
    <name evidence="10" type="ORF">ACAOBT_LOCUS34018</name>
</gene>
<dbReference type="InterPro" id="IPR051882">
    <property type="entry name" value="ATF_bZIP_TF"/>
</dbReference>
<evidence type="ECO:0000256" key="3">
    <source>
        <dbReference type="ARBA" id="ARBA00023015"/>
    </source>
</evidence>
<keyword evidence="11" id="KW-1185">Reference proteome</keyword>
<dbReference type="SMART" id="SM00338">
    <property type="entry name" value="BRLZ"/>
    <property type="match status" value="1"/>
</dbReference>
<dbReference type="CDD" id="cd14700">
    <property type="entry name" value="bZIP_ATF6"/>
    <property type="match status" value="1"/>
</dbReference>
<keyword evidence="7" id="KW-0175">Coiled coil</keyword>
<dbReference type="GO" id="GO:0016020">
    <property type="term" value="C:membrane"/>
    <property type="evidence" value="ECO:0007669"/>
    <property type="project" value="UniProtKB-SubCell"/>
</dbReference>
<evidence type="ECO:0000313" key="10">
    <source>
        <dbReference type="EMBL" id="CAH2014299.1"/>
    </source>
</evidence>
<comment type="caution">
    <text evidence="10">The sequence shown here is derived from an EMBL/GenBank/DDBJ whole genome shotgun (WGS) entry which is preliminary data.</text>
</comment>
<feature type="region of interest" description="Disordered" evidence="8">
    <location>
        <begin position="118"/>
        <end position="139"/>
    </location>
</feature>
<evidence type="ECO:0000313" key="11">
    <source>
        <dbReference type="Proteomes" id="UP001152888"/>
    </source>
</evidence>
<organism evidence="10 11">
    <name type="scientific">Acanthoscelides obtectus</name>
    <name type="common">Bean weevil</name>
    <name type="synonym">Bruchus obtectus</name>
    <dbReference type="NCBI Taxonomy" id="200917"/>
    <lineage>
        <taxon>Eukaryota</taxon>
        <taxon>Metazoa</taxon>
        <taxon>Ecdysozoa</taxon>
        <taxon>Arthropoda</taxon>
        <taxon>Hexapoda</taxon>
        <taxon>Insecta</taxon>
        <taxon>Pterygota</taxon>
        <taxon>Neoptera</taxon>
        <taxon>Endopterygota</taxon>
        <taxon>Coleoptera</taxon>
        <taxon>Polyphaga</taxon>
        <taxon>Cucujiformia</taxon>
        <taxon>Chrysomeloidea</taxon>
        <taxon>Chrysomelidae</taxon>
        <taxon>Bruchinae</taxon>
        <taxon>Bruchini</taxon>
        <taxon>Acanthoscelides</taxon>
    </lineage>
</organism>
<evidence type="ECO:0000256" key="5">
    <source>
        <dbReference type="ARBA" id="ARBA00023163"/>
    </source>
</evidence>
<dbReference type="PANTHER" id="PTHR46164:SF3">
    <property type="entry name" value="ATF6, ISOFORM C"/>
    <property type="match status" value="1"/>
</dbReference>
<comment type="similarity">
    <text evidence="2">Belongs to the bZIP family. ATF subfamily.</text>
</comment>
<evidence type="ECO:0000256" key="4">
    <source>
        <dbReference type="ARBA" id="ARBA00023125"/>
    </source>
</evidence>
<keyword evidence="6" id="KW-0539">Nucleus</keyword>
<keyword evidence="4" id="KW-0238">DNA-binding</keyword>
<proteinExistence type="inferred from homology"/>
<feature type="compositionally biased region" description="Low complexity" evidence="8">
    <location>
        <begin position="122"/>
        <end position="136"/>
    </location>
</feature>
<feature type="compositionally biased region" description="Basic and acidic residues" evidence="8">
    <location>
        <begin position="575"/>
        <end position="588"/>
    </location>
</feature>
<evidence type="ECO:0000259" key="9">
    <source>
        <dbReference type="PROSITE" id="PS50217"/>
    </source>
</evidence>
<reference evidence="10" key="1">
    <citation type="submission" date="2022-03" db="EMBL/GenBank/DDBJ databases">
        <authorList>
            <person name="Sayadi A."/>
        </authorList>
    </citation>
    <scope>NUCLEOTIDE SEQUENCE</scope>
</reference>
<feature type="domain" description="BZIP" evidence="9">
    <location>
        <begin position="261"/>
        <end position="318"/>
    </location>
</feature>
<dbReference type="PROSITE" id="PS50217">
    <property type="entry name" value="BZIP"/>
    <property type="match status" value="1"/>
</dbReference>
<evidence type="ECO:0000256" key="7">
    <source>
        <dbReference type="SAM" id="Coils"/>
    </source>
</evidence>
<keyword evidence="3" id="KW-0805">Transcription regulation</keyword>
<sequence>MLTTEDFIIQDYGFKSSPESCSDNSFSTDCLDVASDEDFLTQLSSDLDIPLLLNPGEDEMNMLNAFFDKSPEEIMSDIKSPVFAREGSLEKEIDELQGVDISRCGLEAFSNLQSNIKVEPTSSDSASNKSKSPSPDTKITIKSELEIKSPPSSPESMVTTISQIPAKNIIYTQPVQLVQSSLKQLPPKRVPIVPKPPYTVPFKKDNIVVINAPVPIPVTTTSTNMLFLDNVPQITTSNSQTSRVPVTVPSGHNIVGIDPKILKRQQRKIRNRESASLSRKRKKDYVTQLEDQIKILSDENKKLKEENAYLKKRLETYEVVNENSSKSVKPGLFLCICLLVLGVNTSILRNPFSTKTELDTVQSRTNIIDHHGRSLLWTDEESNTIKNDTTNFSPLFMCPATINQTETARLVSELERWIGKPDNLSMKNATIFDRSLKQKLRKKRLKLDGTLMPMYKRYRYKEDNLVNPSVKNEIQVFSLRPKQTYSEFFEAINRQDDTYYVVSFTDQHMLLPALNHNKTRRPKMSLIMPSVLPNATFSQTELIPLMQIDCEVLDTKLIHVKHGSIPQHLRGFSNDTKKEAGESTASDKKYKRPYKPYFVNNNLLKPSGGFLDLN</sequence>
<dbReference type="GO" id="GO:0000978">
    <property type="term" value="F:RNA polymerase II cis-regulatory region sequence-specific DNA binding"/>
    <property type="evidence" value="ECO:0007669"/>
    <property type="project" value="TreeGrafter"/>
</dbReference>
<name>A0A9P0MJ18_ACAOB</name>
<dbReference type="GO" id="GO:0000981">
    <property type="term" value="F:DNA-binding transcription factor activity, RNA polymerase II-specific"/>
    <property type="evidence" value="ECO:0007669"/>
    <property type="project" value="TreeGrafter"/>
</dbReference>
<keyword evidence="5" id="KW-0804">Transcription</keyword>
<dbReference type="PANTHER" id="PTHR46164">
    <property type="entry name" value="ATF6, ISOFORM C"/>
    <property type="match status" value="1"/>
</dbReference>
<feature type="coiled-coil region" evidence="7">
    <location>
        <begin position="279"/>
        <end position="320"/>
    </location>
</feature>
<dbReference type="SUPFAM" id="SSF57959">
    <property type="entry name" value="Leucine zipper domain"/>
    <property type="match status" value="1"/>
</dbReference>
<dbReference type="PRINTS" id="PR00041">
    <property type="entry name" value="LEUZIPPRCREB"/>
</dbReference>